<reference evidence="4" key="1">
    <citation type="journal article" date="2021" name="Nat. Commun.">
        <title>Genetic determinants of endophytism in the Arabidopsis root mycobiome.</title>
        <authorList>
            <person name="Mesny F."/>
            <person name="Miyauchi S."/>
            <person name="Thiergart T."/>
            <person name="Pickel B."/>
            <person name="Atanasova L."/>
            <person name="Karlsson M."/>
            <person name="Huettel B."/>
            <person name="Barry K.W."/>
            <person name="Haridas S."/>
            <person name="Chen C."/>
            <person name="Bauer D."/>
            <person name="Andreopoulos W."/>
            <person name="Pangilinan J."/>
            <person name="LaButti K."/>
            <person name="Riley R."/>
            <person name="Lipzen A."/>
            <person name="Clum A."/>
            <person name="Drula E."/>
            <person name="Henrissat B."/>
            <person name="Kohler A."/>
            <person name="Grigoriev I.V."/>
            <person name="Martin F.M."/>
            <person name="Hacquard S."/>
        </authorList>
    </citation>
    <scope>NUCLEOTIDE SEQUENCE</scope>
    <source>
        <strain evidence="4">MPI-CAGE-AT-0147</strain>
    </source>
</reference>
<protein>
    <submittedName>
        <fullName evidence="4">Alpha/Beta hydrolase protein</fullName>
    </submittedName>
</protein>
<evidence type="ECO:0000259" key="3">
    <source>
        <dbReference type="Pfam" id="PF07859"/>
    </source>
</evidence>
<evidence type="ECO:0000313" key="4">
    <source>
        <dbReference type="EMBL" id="KAH7121623.1"/>
    </source>
</evidence>
<evidence type="ECO:0000259" key="2">
    <source>
        <dbReference type="Pfam" id="PF00326"/>
    </source>
</evidence>
<dbReference type="EMBL" id="JAGMUV010000024">
    <property type="protein sequence ID" value="KAH7121623.1"/>
    <property type="molecule type" value="Genomic_DNA"/>
</dbReference>
<dbReference type="Pfam" id="PF00326">
    <property type="entry name" value="Peptidase_S9"/>
    <property type="match status" value="1"/>
</dbReference>
<dbReference type="SUPFAM" id="SSF53474">
    <property type="entry name" value="alpha/beta-Hydrolases"/>
    <property type="match status" value="1"/>
</dbReference>
<evidence type="ECO:0000313" key="5">
    <source>
        <dbReference type="Proteomes" id="UP000738349"/>
    </source>
</evidence>
<dbReference type="PANTHER" id="PTHR48081:SF3">
    <property type="entry name" value="ALPHA_BETA HYDROLASE FOLD-3 DOMAIN-CONTAINING PROTEIN"/>
    <property type="match status" value="1"/>
</dbReference>
<keyword evidence="1 4" id="KW-0378">Hydrolase</keyword>
<keyword evidence="5" id="KW-1185">Reference proteome</keyword>
<dbReference type="PANTHER" id="PTHR48081">
    <property type="entry name" value="AB HYDROLASE SUPERFAMILY PROTEIN C4A8.06C"/>
    <property type="match status" value="1"/>
</dbReference>
<dbReference type="InterPro" id="IPR001375">
    <property type="entry name" value="Peptidase_S9_cat"/>
</dbReference>
<feature type="domain" description="Peptidase S9 prolyl oligopeptidase catalytic" evidence="2">
    <location>
        <begin position="259"/>
        <end position="307"/>
    </location>
</feature>
<dbReference type="InterPro" id="IPR013094">
    <property type="entry name" value="AB_hydrolase_3"/>
</dbReference>
<evidence type="ECO:0000256" key="1">
    <source>
        <dbReference type="ARBA" id="ARBA00022801"/>
    </source>
</evidence>
<dbReference type="AlphaFoldDB" id="A0A9P9IGZ5"/>
<dbReference type="Proteomes" id="UP000738349">
    <property type="component" value="Unassembled WGS sequence"/>
</dbReference>
<dbReference type="InterPro" id="IPR050300">
    <property type="entry name" value="GDXG_lipolytic_enzyme"/>
</dbReference>
<feature type="domain" description="Alpha/beta hydrolase fold-3" evidence="3">
    <location>
        <begin position="46"/>
        <end position="159"/>
    </location>
</feature>
<dbReference type="OrthoDB" id="2963168at2759"/>
<dbReference type="GO" id="GO:0008236">
    <property type="term" value="F:serine-type peptidase activity"/>
    <property type="evidence" value="ECO:0007669"/>
    <property type="project" value="InterPro"/>
</dbReference>
<dbReference type="GO" id="GO:0006508">
    <property type="term" value="P:proteolysis"/>
    <property type="evidence" value="ECO:0007669"/>
    <property type="project" value="InterPro"/>
</dbReference>
<dbReference type="InterPro" id="IPR029058">
    <property type="entry name" value="AB_hydrolase_fold"/>
</dbReference>
<name>A0A9P9IGZ5_9HYPO</name>
<accession>A0A9P9IGZ5</accession>
<comment type="caution">
    <text evidence="4">The sequence shown here is derived from an EMBL/GenBank/DDBJ whole genome shotgun (WGS) entry which is preliminary data.</text>
</comment>
<sequence length="341" mass="36944">MSSPLTGIDGYKSQTLSYKSARDGDIKVDVAYPEATDADSTSTVFLHYHGGFLVFGDRYSFLPRWLLNAATSRKWIFVTPDYRLIPETTAQSSLEDAVDAYQWVLNSLPEVLGRKIGQVLVAGSSAGGYLALATAATVTKQPSALLLIYGMLDATNSRYTTPGTNVFGRPAIETASILADFPRTKAGDERQVLSVYPLDPASNPTDPRLTLISALHVDALYPDYFTGVKGLTRALAKEGAEAVPQELRNLFPLDFGDLKKLPRTMLIHGKNDSAVPVELSIRAAEKLREVGVEVFAEFPDDAEHGFDAQLGSIDLEKTADDGVASTKSLRNAIAFLHDSVV</sequence>
<dbReference type="Pfam" id="PF07859">
    <property type="entry name" value="Abhydrolase_3"/>
    <property type="match status" value="1"/>
</dbReference>
<dbReference type="Gene3D" id="3.40.50.1820">
    <property type="entry name" value="alpha/beta hydrolase"/>
    <property type="match status" value="1"/>
</dbReference>
<organism evidence="4 5">
    <name type="scientific">Dactylonectria macrodidyma</name>
    <dbReference type="NCBI Taxonomy" id="307937"/>
    <lineage>
        <taxon>Eukaryota</taxon>
        <taxon>Fungi</taxon>
        <taxon>Dikarya</taxon>
        <taxon>Ascomycota</taxon>
        <taxon>Pezizomycotina</taxon>
        <taxon>Sordariomycetes</taxon>
        <taxon>Hypocreomycetidae</taxon>
        <taxon>Hypocreales</taxon>
        <taxon>Nectriaceae</taxon>
        <taxon>Dactylonectria</taxon>
    </lineage>
</organism>
<proteinExistence type="predicted"/>
<gene>
    <name evidence="4" type="ORF">EDB81DRAFT_700555</name>
</gene>